<evidence type="ECO:0000256" key="6">
    <source>
        <dbReference type="SAM" id="Phobius"/>
    </source>
</evidence>
<dbReference type="AlphaFoldDB" id="A0AAW5TJ89"/>
<feature type="domain" description="Membrane transport protein MMPL" evidence="7">
    <location>
        <begin position="2"/>
        <end position="69"/>
    </location>
</feature>
<dbReference type="InterPro" id="IPR050545">
    <property type="entry name" value="Mycobact_MmpL"/>
</dbReference>
<gene>
    <name evidence="8" type="ORF">OJ930_11740</name>
</gene>
<dbReference type="PANTHER" id="PTHR33406">
    <property type="entry name" value="MEMBRANE PROTEIN MJ1562-RELATED"/>
    <property type="match status" value="1"/>
</dbReference>
<keyword evidence="2" id="KW-1003">Cell membrane</keyword>
<evidence type="ECO:0000256" key="3">
    <source>
        <dbReference type="ARBA" id="ARBA00022692"/>
    </source>
</evidence>
<feature type="transmembrane region" description="Helical" evidence="6">
    <location>
        <begin position="38"/>
        <end position="62"/>
    </location>
</feature>
<proteinExistence type="predicted"/>
<comment type="subcellular location">
    <subcellularLocation>
        <location evidence="1">Cell membrane</location>
        <topology evidence="1">Multi-pass membrane protein</topology>
    </subcellularLocation>
</comment>
<organism evidence="8 9">
    <name type="scientific">Streptococcus anginosus</name>
    <dbReference type="NCBI Taxonomy" id="1328"/>
    <lineage>
        <taxon>Bacteria</taxon>
        <taxon>Bacillati</taxon>
        <taxon>Bacillota</taxon>
        <taxon>Bacilli</taxon>
        <taxon>Lactobacillales</taxon>
        <taxon>Streptococcaceae</taxon>
        <taxon>Streptococcus</taxon>
        <taxon>Streptococcus anginosus group</taxon>
    </lineage>
</organism>
<keyword evidence="5 6" id="KW-0472">Membrane</keyword>
<comment type="caution">
    <text evidence="8">The sequence shown here is derived from an EMBL/GenBank/DDBJ whole genome shotgun (WGS) entry which is preliminary data.</text>
</comment>
<feature type="non-terminal residue" evidence="8">
    <location>
        <position position="1"/>
    </location>
</feature>
<accession>A0AAW5TJ89</accession>
<evidence type="ECO:0000256" key="1">
    <source>
        <dbReference type="ARBA" id="ARBA00004651"/>
    </source>
</evidence>
<dbReference type="GO" id="GO:0005886">
    <property type="term" value="C:plasma membrane"/>
    <property type="evidence" value="ECO:0007669"/>
    <property type="project" value="UniProtKB-SubCell"/>
</dbReference>
<evidence type="ECO:0000313" key="9">
    <source>
        <dbReference type="Proteomes" id="UP001208853"/>
    </source>
</evidence>
<name>A0AAW5TJ89_STRAP</name>
<evidence type="ECO:0000256" key="5">
    <source>
        <dbReference type="ARBA" id="ARBA00023136"/>
    </source>
</evidence>
<evidence type="ECO:0000259" key="7">
    <source>
        <dbReference type="Pfam" id="PF03176"/>
    </source>
</evidence>
<sequence>GALATTVRTAGRTVIFSAVTIAFAIAGLLAFNSRIIRVIAMGGFVVVLLAVISAVSLVPALLRMAGPRRAQPSVLAKIPGLGHLMRAVG</sequence>
<evidence type="ECO:0000256" key="2">
    <source>
        <dbReference type="ARBA" id="ARBA00022475"/>
    </source>
</evidence>
<dbReference type="Proteomes" id="UP001208853">
    <property type="component" value="Unassembled WGS sequence"/>
</dbReference>
<reference evidence="8" key="1">
    <citation type="submission" date="2022-10" db="EMBL/GenBank/DDBJ databases">
        <title>Comparative genomic study of S. anginosus.</title>
        <authorList>
            <person name="Prasad A."/>
            <person name="Ene A."/>
            <person name="Jablonska S."/>
            <person name="Du J."/>
            <person name="Wolfe A.J."/>
            <person name="Putonti C."/>
        </authorList>
    </citation>
    <scope>NUCLEOTIDE SEQUENCE</scope>
    <source>
        <strain evidence="8">UMB6888</strain>
    </source>
</reference>
<dbReference type="PANTHER" id="PTHR33406:SF13">
    <property type="entry name" value="MEMBRANE PROTEIN YDFJ"/>
    <property type="match status" value="1"/>
</dbReference>
<dbReference type="Pfam" id="PF03176">
    <property type="entry name" value="MMPL"/>
    <property type="match status" value="1"/>
</dbReference>
<feature type="transmembrane region" description="Helical" evidence="6">
    <location>
        <begin position="13"/>
        <end position="31"/>
    </location>
</feature>
<feature type="non-terminal residue" evidence="8">
    <location>
        <position position="89"/>
    </location>
</feature>
<protein>
    <submittedName>
        <fullName evidence="8">MMPL family transporter</fullName>
    </submittedName>
</protein>
<keyword evidence="4 6" id="KW-1133">Transmembrane helix</keyword>
<keyword evidence="3 6" id="KW-0812">Transmembrane</keyword>
<dbReference type="InterPro" id="IPR004869">
    <property type="entry name" value="MMPL_dom"/>
</dbReference>
<dbReference type="EMBL" id="JAPAIK010000404">
    <property type="protein sequence ID" value="MCW1073642.1"/>
    <property type="molecule type" value="Genomic_DNA"/>
</dbReference>
<dbReference type="Gene3D" id="1.20.1640.10">
    <property type="entry name" value="Multidrug efflux transporter AcrB transmembrane domain"/>
    <property type="match status" value="1"/>
</dbReference>
<evidence type="ECO:0000256" key="4">
    <source>
        <dbReference type="ARBA" id="ARBA00022989"/>
    </source>
</evidence>
<dbReference type="SUPFAM" id="SSF82866">
    <property type="entry name" value="Multidrug efflux transporter AcrB transmembrane domain"/>
    <property type="match status" value="1"/>
</dbReference>
<evidence type="ECO:0000313" key="8">
    <source>
        <dbReference type="EMBL" id="MCW1073642.1"/>
    </source>
</evidence>